<keyword evidence="3" id="KW-1185">Reference proteome</keyword>
<evidence type="ECO:0000313" key="3">
    <source>
        <dbReference type="Proteomes" id="UP001519289"/>
    </source>
</evidence>
<evidence type="ECO:0000313" key="2">
    <source>
        <dbReference type="EMBL" id="MBP2016774.1"/>
    </source>
</evidence>
<accession>A0ABS4JQN9</accession>
<feature type="region of interest" description="Disordered" evidence="1">
    <location>
        <begin position="37"/>
        <end position="62"/>
    </location>
</feature>
<dbReference type="Proteomes" id="UP001519289">
    <property type="component" value="Unassembled WGS sequence"/>
</dbReference>
<gene>
    <name evidence="2" type="ORF">J2Z79_000147</name>
</gene>
<protein>
    <submittedName>
        <fullName evidence="2">Uncharacterized protein</fullName>
    </submittedName>
</protein>
<comment type="caution">
    <text evidence="2">The sequence shown here is derived from an EMBL/GenBank/DDBJ whole genome shotgun (WGS) entry which is preliminary data.</text>
</comment>
<dbReference type="EMBL" id="JAGGLG010000001">
    <property type="protein sequence ID" value="MBP2016774.1"/>
    <property type="molecule type" value="Genomic_DNA"/>
</dbReference>
<proteinExistence type="predicted"/>
<sequence>MPGNKIGKLKAGQGLRRILAQRRGSWRDADAMANYEVGSELDPRAGSPGNPSRKGRWGDPHR</sequence>
<dbReference type="RefSeq" id="WP_209464925.1">
    <property type="nucleotide sequence ID" value="NZ_JAGGLG010000001.1"/>
</dbReference>
<reference evidence="2 3" key="1">
    <citation type="submission" date="2021-03" db="EMBL/GenBank/DDBJ databases">
        <title>Genomic Encyclopedia of Type Strains, Phase IV (KMG-IV): sequencing the most valuable type-strain genomes for metagenomic binning, comparative biology and taxonomic classification.</title>
        <authorList>
            <person name="Goeker M."/>
        </authorList>
    </citation>
    <scope>NUCLEOTIDE SEQUENCE [LARGE SCALE GENOMIC DNA]</scope>
    <source>
        <strain evidence="2 3">DSM 27138</strain>
    </source>
</reference>
<organism evidence="2 3">
    <name type="scientific">Symbiobacterium terraclitae</name>
    <dbReference type="NCBI Taxonomy" id="557451"/>
    <lineage>
        <taxon>Bacteria</taxon>
        <taxon>Bacillati</taxon>
        <taxon>Bacillota</taxon>
        <taxon>Clostridia</taxon>
        <taxon>Eubacteriales</taxon>
        <taxon>Symbiobacteriaceae</taxon>
        <taxon>Symbiobacterium</taxon>
    </lineage>
</organism>
<evidence type="ECO:0000256" key="1">
    <source>
        <dbReference type="SAM" id="MobiDB-lite"/>
    </source>
</evidence>
<name>A0ABS4JQN9_9FIRM</name>